<dbReference type="AlphaFoldDB" id="A0A3F2RSQ2"/>
<reference evidence="5 6" key="1">
    <citation type="submission" date="2018-07" db="EMBL/GenBank/DDBJ databases">
        <title>Genome sequencing of oomycete isolates from Chile give support for New Zealand origin for Phytophthora kernoviae and make available the first Nothophytophthora sp. genome.</title>
        <authorList>
            <person name="Studholme D.J."/>
            <person name="Sanfuentes E."/>
            <person name="Panda P."/>
            <person name="Hill R."/>
            <person name="Sambles C."/>
            <person name="Grant M."/>
            <person name="Williams N.M."/>
            <person name="Mcdougal R.L."/>
        </authorList>
    </citation>
    <scope>NUCLEOTIDE SEQUENCE [LARGE SCALE GENOMIC DNA]</scope>
    <source>
        <strain evidence="3">Chile6</strain>
        <strain evidence="4">Chile7</strain>
    </source>
</reference>
<dbReference type="SUPFAM" id="SSF52540">
    <property type="entry name" value="P-loop containing nucleoside triphosphate hydrolases"/>
    <property type="match status" value="1"/>
</dbReference>
<evidence type="ECO:0000313" key="5">
    <source>
        <dbReference type="Proteomes" id="UP000277300"/>
    </source>
</evidence>
<dbReference type="GO" id="GO:0005634">
    <property type="term" value="C:nucleus"/>
    <property type="evidence" value="ECO:0007669"/>
    <property type="project" value="TreeGrafter"/>
</dbReference>
<feature type="compositionally biased region" description="Polar residues" evidence="1">
    <location>
        <begin position="16"/>
        <end position="30"/>
    </location>
</feature>
<dbReference type="Proteomes" id="UP000284657">
    <property type="component" value="Unassembled WGS sequence"/>
</dbReference>
<feature type="region of interest" description="Disordered" evidence="1">
    <location>
        <begin position="200"/>
        <end position="252"/>
    </location>
</feature>
<gene>
    <name evidence="4" type="ORF">BBJ29_004652</name>
    <name evidence="3" type="ORF">BBP00_00004096</name>
</gene>
<dbReference type="Proteomes" id="UP000277300">
    <property type="component" value="Unassembled WGS sequence"/>
</dbReference>
<dbReference type="EMBL" id="MBDO02000095">
    <property type="protein sequence ID" value="RLN63502.1"/>
    <property type="molecule type" value="Genomic_DNA"/>
</dbReference>
<proteinExistence type="predicted"/>
<dbReference type="GO" id="GO:0016887">
    <property type="term" value="F:ATP hydrolysis activity"/>
    <property type="evidence" value="ECO:0007669"/>
    <property type="project" value="InterPro"/>
</dbReference>
<dbReference type="PANTHER" id="PTHR23389">
    <property type="entry name" value="CHROMOSOME TRANSMISSION FIDELITY FACTOR 18"/>
    <property type="match status" value="1"/>
</dbReference>
<feature type="compositionally biased region" description="Polar residues" evidence="1">
    <location>
        <begin position="232"/>
        <end position="252"/>
    </location>
</feature>
<comment type="caution">
    <text evidence="3">The sequence shown here is derived from an EMBL/GenBank/DDBJ whole genome shotgun (WGS) entry which is preliminary data.</text>
</comment>
<feature type="compositionally biased region" description="Basic residues" evidence="1">
    <location>
        <begin position="93"/>
        <end position="106"/>
    </location>
</feature>
<feature type="region of interest" description="Disordered" evidence="1">
    <location>
        <begin position="1"/>
        <end position="55"/>
    </location>
</feature>
<name>A0A3F2RSQ2_9STRA</name>
<feature type="region of interest" description="Disordered" evidence="1">
    <location>
        <begin position="70"/>
        <end position="112"/>
    </location>
</feature>
<feature type="compositionally biased region" description="Acidic residues" evidence="1">
    <location>
        <begin position="76"/>
        <end position="86"/>
    </location>
</feature>
<evidence type="ECO:0000256" key="1">
    <source>
        <dbReference type="SAM" id="MobiDB-lite"/>
    </source>
</evidence>
<dbReference type="PANTHER" id="PTHR23389:SF21">
    <property type="entry name" value="ATPASE FAMILY AAA DOMAIN-CONTAINING PROTEIN 5"/>
    <property type="match status" value="1"/>
</dbReference>
<sequence length="710" mass="78691">MAGTILRQFPRAPSGRVTNVMESQGLSSWLGNEKSEGPEDKSMDRSNDSPLDISLDQLRAKETINRISPEKRSLVEEIDSEADDKEFDERAHWARRGSRKKARASRRAAEDKSQPSIALFCIKETSNDTTESGGAVDSAMTASKLEKIDSEDLSLSILEKAEIESRGELKPKRQAVVRAEIMQQQQKLLDAVDARKSAASFLTPPPSAKKADANSTVSSRKRKLEMNKKKTSPNTKKAPSGNSATPGKSPNIKTAQSFFLNEEEKKQLQEIEAVSLFREQLRQTREKDKAFFTGATVNPFFQARAVSKRCNSVENDDGVIEIDADCGDDDGEIKQRRGAVGGRWSKQLPLFPVMQHFWFREYLDASCVTREYINAPCTTADHDDLIDVTSPRPVVTSGVRATTQTETTTQTEEHLIEELVEMHGMREKHVRELFAGLEQAKAKHFDREQNLSLVDRYMPVNASGLVGNYDVLRLLSSWLSAWKVGGDDRDRRDCFESELFTFEDGDSDSEDEVGDLCRLFILEGESGSGKSAAVYACAEELGYKIIEINAAQNRSGKSIVELAGEATQSTRVLHVGGKDDRIKKKHKKKRRRHSEGRKSLDKGTAASLSLVLFEDVDLVFDDDKGFLSALCSIAKHSKCPIVVTCNQLPDAFPSKPGRLRRGLFRPSMGEFATWMRLVAFIEGLPVALTLVNALGLIFPLSAQAACCSGA</sequence>
<feature type="region of interest" description="Disordered" evidence="1">
    <location>
        <begin position="578"/>
        <end position="600"/>
    </location>
</feature>
<dbReference type="OrthoDB" id="9996895at2759"/>
<evidence type="ECO:0000313" key="6">
    <source>
        <dbReference type="Proteomes" id="UP000284657"/>
    </source>
</evidence>
<dbReference type="Gene3D" id="3.40.50.300">
    <property type="entry name" value="P-loop containing nucleotide triphosphate hydrolases"/>
    <property type="match status" value="1"/>
</dbReference>
<dbReference type="EMBL" id="MBAD02000125">
    <property type="protein sequence ID" value="RLN71219.1"/>
    <property type="molecule type" value="Genomic_DNA"/>
</dbReference>
<dbReference type="InterPro" id="IPR027417">
    <property type="entry name" value="P-loop_NTPase"/>
</dbReference>
<evidence type="ECO:0000313" key="3">
    <source>
        <dbReference type="EMBL" id="RLN63502.1"/>
    </source>
</evidence>
<dbReference type="InterPro" id="IPR003959">
    <property type="entry name" value="ATPase_AAA_core"/>
</dbReference>
<dbReference type="GO" id="GO:0005524">
    <property type="term" value="F:ATP binding"/>
    <property type="evidence" value="ECO:0007669"/>
    <property type="project" value="InterPro"/>
</dbReference>
<dbReference type="GO" id="GO:0003677">
    <property type="term" value="F:DNA binding"/>
    <property type="evidence" value="ECO:0007669"/>
    <property type="project" value="TreeGrafter"/>
</dbReference>
<feature type="domain" description="ATPase AAA-type core" evidence="2">
    <location>
        <begin position="521"/>
        <end position="655"/>
    </location>
</feature>
<evidence type="ECO:0000313" key="4">
    <source>
        <dbReference type="EMBL" id="RLN71219.1"/>
    </source>
</evidence>
<accession>A0A3F2RSQ2</accession>
<dbReference type="GO" id="GO:0061860">
    <property type="term" value="F:DNA clamp unloader activity"/>
    <property type="evidence" value="ECO:0007669"/>
    <property type="project" value="TreeGrafter"/>
</dbReference>
<protein>
    <recommendedName>
        <fullName evidence="2">ATPase AAA-type core domain-containing protein</fullName>
    </recommendedName>
</protein>
<feature type="compositionally biased region" description="Basic and acidic residues" evidence="1">
    <location>
        <begin position="33"/>
        <end position="47"/>
    </location>
</feature>
<organism evidence="3 5">
    <name type="scientific">Phytophthora kernoviae</name>
    <dbReference type="NCBI Taxonomy" id="325452"/>
    <lineage>
        <taxon>Eukaryota</taxon>
        <taxon>Sar</taxon>
        <taxon>Stramenopiles</taxon>
        <taxon>Oomycota</taxon>
        <taxon>Peronosporomycetes</taxon>
        <taxon>Peronosporales</taxon>
        <taxon>Peronosporaceae</taxon>
        <taxon>Phytophthora</taxon>
    </lineage>
</organism>
<evidence type="ECO:0000259" key="2">
    <source>
        <dbReference type="Pfam" id="PF00004"/>
    </source>
</evidence>
<dbReference type="Pfam" id="PF00004">
    <property type="entry name" value="AAA"/>
    <property type="match status" value="1"/>
</dbReference>
<feature type="compositionally biased region" description="Basic residues" evidence="1">
    <location>
        <begin position="583"/>
        <end position="595"/>
    </location>
</feature>